<name>A0AAN7HI93_9PEZI</name>
<feature type="compositionally biased region" description="Low complexity" evidence="1">
    <location>
        <begin position="28"/>
        <end position="39"/>
    </location>
</feature>
<feature type="region of interest" description="Disordered" evidence="1">
    <location>
        <begin position="520"/>
        <end position="546"/>
    </location>
</feature>
<feature type="compositionally biased region" description="Polar residues" evidence="1">
    <location>
        <begin position="335"/>
        <end position="345"/>
    </location>
</feature>
<evidence type="ECO:0000313" key="2">
    <source>
        <dbReference type="EMBL" id="KAK4241639.1"/>
    </source>
</evidence>
<dbReference type="EMBL" id="MU860019">
    <property type="protein sequence ID" value="KAK4241639.1"/>
    <property type="molecule type" value="Genomic_DNA"/>
</dbReference>
<feature type="region of interest" description="Disordered" evidence="1">
    <location>
        <begin position="1"/>
        <end position="59"/>
    </location>
</feature>
<dbReference type="AlphaFoldDB" id="A0AAN7HI93"/>
<accession>A0AAN7HI93</accession>
<reference evidence="2" key="2">
    <citation type="submission" date="2023-05" db="EMBL/GenBank/DDBJ databases">
        <authorList>
            <consortium name="Lawrence Berkeley National Laboratory"/>
            <person name="Steindorff A."/>
            <person name="Hensen N."/>
            <person name="Bonometti L."/>
            <person name="Westerberg I."/>
            <person name="Brannstrom I.O."/>
            <person name="Guillou S."/>
            <person name="Cros-Aarteil S."/>
            <person name="Calhoun S."/>
            <person name="Haridas S."/>
            <person name="Kuo A."/>
            <person name="Mondo S."/>
            <person name="Pangilinan J."/>
            <person name="Riley R."/>
            <person name="Labutti K."/>
            <person name="Andreopoulos B."/>
            <person name="Lipzen A."/>
            <person name="Chen C."/>
            <person name="Yanf M."/>
            <person name="Daum C."/>
            <person name="Ng V."/>
            <person name="Clum A."/>
            <person name="Ohm R."/>
            <person name="Martin F."/>
            <person name="Silar P."/>
            <person name="Natvig D."/>
            <person name="Lalanne C."/>
            <person name="Gautier V."/>
            <person name="Ament-Velasquez S.L."/>
            <person name="Kruys A."/>
            <person name="Hutchinson M.I."/>
            <person name="Powell A.J."/>
            <person name="Barry K."/>
            <person name="Miller A.N."/>
            <person name="Grigoriev I.V."/>
            <person name="Debuchy R."/>
            <person name="Gladieux P."/>
            <person name="Thoren M.H."/>
            <person name="Johannesson H."/>
        </authorList>
    </citation>
    <scope>NUCLEOTIDE SEQUENCE</scope>
    <source>
        <strain evidence="2">CBS 532.94</strain>
    </source>
</reference>
<protein>
    <submittedName>
        <fullName evidence="2">Uncharacterized protein</fullName>
    </submittedName>
</protein>
<evidence type="ECO:0000313" key="3">
    <source>
        <dbReference type="Proteomes" id="UP001303760"/>
    </source>
</evidence>
<keyword evidence="3" id="KW-1185">Reference proteome</keyword>
<sequence length="646" mass="67887">MAGPKPKGKDAKSQAFASTDWRKREDTSSSAGATANGTSVNGKERLQGSRDVSRPAVQYRYPSGRTAPWETVVSAPAGRVPSSSSSSMCDNELLETATVRLRQVNPMVTSVNGEAVRLPNQYVFEVTPVPSNYSSRSAALGKLRRLNSPTSRHHTPSDDCESLEAKVREMILRHEDASNSVVPPSSEDRGRTRHAATAGPSSTKAESRHAPRDLSSDEEFRFQTLLSRLYKRPQPQRSVQAAGGKASARLIVDPAIIAMKVKEDAEVPGTSSGGRREEEAADNFFAGPTNHARGGRQPTSTDSGYASKDSGRSGSDGSGTATADSRNGHLHTRNDSSTDGSKTLNPTAAEFKSVLEADAVPCFSPRKLSRPPLTNIFPNAMAARPPVREAIAEESTSAVPVQPCVGLGNPALPEAFLPASQFGAHSSPGFGSLAGAFPGGLAPVPMAAASLGAFPSSVRTAFHAPAGVPPAGLAPLSGYHTYPPPAAAAAAQPTVPLFAPAQVAALPVAASAPLLGSGTRPVPRAHGKPPLPLPRPYFPVTKKPRDRDPVKQQLYEAYLEWRKAHEPGYHMSCKMRQAQRAGQAAAAAGVVAGWKEIAEKAKAAVGAAAKAAAAEKALRQESVREELRAKVKSLSRESCGEGAEKE</sequence>
<dbReference type="Proteomes" id="UP001303760">
    <property type="component" value="Unassembled WGS sequence"/>
</dbReference>
<feature type="region of interest" description="Disordered" evidence="1">
    <location>
        <begin position="173"/>
        <end position="218"/>
    </location>
</feature>
<feature type="compositionally biased region" description="Low complexity" evidence="1">
    <location>
        <begin position="306"/>
        <end position="325"/>
    </location>
</feature>
<reference evidence="2" key="1">
    <citation type="journal article" date="2023" name="Mol. Phylogenet. Evol.">
        <title>Genome-scale phylogeny and comparative genomics of the fungal order Sordariales.</title>
        <authorList>
            <person name="Hensen N."/>
            <person name="Bonometti L."/>
            <person name="Westerberg I."/>
            <person name="Brannstrom I.O."/>
            <person name="Guillou S."/>
            <person name="Cros-Aarteil S."/>
            <person name="Calhoun S."/>
            <person name="Haridas S."/>
            <person name="Kuo A."/>
            <person name="Mondo S."/>
            <person name="Pangilinan J."/>
            <person name="Riley R."/>
            <person name="LaButti K."/>
            <person name="Andreopoulos B."/>
            <person name="Lipzen A."/>
            <person name="Chen C."/>
            <person name="Yan M."/>
            <person name="Daum C."/>
            <person name="Ng V."/>
            <person name="Clum A."/>
            <person name="Steindorff A."/>
            <person name="Ohm R.A."/>
            <person name="Martin F."/>
            <person name="Silar P."/>
            <person name="Natvig D.O."/>
            <person name="Lalanne C."/>
            <person name="Gautier V."/>
            <person name="Ament-Velasquez S.L."/>
            <person name="Kruys A."/>
            <person name="Hutchinson M.I."/>
            <person name="Powell A.J."/>
            <person name="Barry K."/>
            <person name="Miller A.N."/>
            <person name="Grigoriev I.V."/>
            <person name="Debuchy R."/>
            <person name="Gladieux P."/>
            <person name="Hiltunen Thoren M."/>
            <person name="Johannesson H."/>
        </authorList>
    </citation>
    <scope>NUCLEOTIDE SEQUENCE</scope>
    <source>
        <strain evidence="2">CBS 532.94</strain>
    </source>
</reference>
<evidence type="ECO:0000256" key="1">
    <source>
        <dbReference type="SAM" id="MobiDB-lite"/>
    </source>
</evidence>
<feature type="compositionally biased region" description="Basic and acidic residues" evidence="1">
    <location>
        <begin position="42"/>
        <end position="53"/>
    </location>
</feature>
<proteinExistence type="predicted"/>
<feature type="compositionally biased region" description="Basic and acidic residues" evidence="1">
    <location>
        <begin position="205"/>
        <end position="218"/>
    </location>
</feature>
<comment type="caution">
    <text evidence="2">The sequence shown here is derived from an EMBL/GenBank/DDBJ whole genome shotgun (WGS) entry which is preliminary data.</text>
</comment>
<feature type="region of interest" description="Disordered" evidence="1">
    <location>
        <begin position="285"/>
        <end position="345"/>
    </location>
</feature>
<gene>
    <name evidence="2" type="ORF">C8A03DRAFT_12130</name>
</gene>
<organism evidence="2 3">
    <name type="scientific">Achaetomium macrosporum</name>
    <dbReference type="NCBI Taxonomy" id="79813"/>
    <lineage>
        <taxon>Eukaryota</taxon>
        <taxon>Fungi</taxon>
        <taxon>Dikarya</taxon>
        <taxon>Ascomycota</taxon>
        <taxon>Pezizomycotina</taxon>
        <taxon>Sordariomycetes</taxon>
        <taxon>Sordariomycetidae</taxon>
        <taxon>Sordariales</taxon>
        <taxon>Chaetomiaceae</taxon>
        <taxon>Achaetomium</taxon>
    </lineage>
</organism>